<feature type="non-terminal residue" evidence="9">
    <location>
        <position position="1"/>
    </location>
</feature>
<feature type="region of interest" description="Disordered" evidence="6">
    <location>
        <begin position="138"/>
        <end position="247"/>
    </location>
</feature>
<dbReference type="SMART" id="SM00546">
    <property type="entry name" value="CUE"/>
    <property type="match status" value="1"/>
</dbReference>
<dbReference type="FunFam" id="4.10.280.10:FF:000022">
    <property type="entry name" value="Basic helix-loop-helix transcription factor"/>
    <property type="match status" value="1"/>
</dbReference>
<dbReference type="GO" id="GO:0048766">
    <property type="term" value="P:root hair initiation"/>
    <property type="evidence" value="ECO:0007669"/>
    <property type="project" value="UniProtKB-ARBA"/>
</dbReference>
<evidence type="ECO:0000256" key="1">
    <source>
        <dbReference type="ARBA" id="ARBA00004123"/>
    </source>
</evidence>
<dbReference type="GO" id="GO:0003677">
    <property type="term" value="F:DNA binding"/>
    <property type="evidence" value="ECO:0007669"/>
    <property type="project" value="UniProtKB-KW"/>
</dbReference>
<feature type="domain" description="BHLH" evidence="7">
    <location>
        <begin position="235"/>
        <end position="284"/>
    </location>
</feature>
<feature type="compositionally biased region" description="Polar residues" evidence="6">
    <location>
        <begin position="415"/>
        <end position="436"/>
    </location>
</feature>
<evidence type="ECO:0000256" key="4">
    <source>
        <dbReference type="ARBA" id="ARBA00023163"/>
    </source>
</evidence>
<comment type="caution">
    <text evidence="9">The sequence shown here is derived from an EMBL/GenBank/DDBJ whole genome shotgun (WGS) entry which is preliminary data.</text>
</comment>
<accession>A0AAV6N4R5</accession>
<keyword evidence="5" id="KW-0539">Nucleus</keyword>
<proteinExistence type="predicted"/>
<evidence type="ECO:0000313" key="9">
    <source>
        <dbReference type="EMBL" id="KAG6591418.1"/>
    </source>
</evidence>
<feature type="region of interest" description="Disordered" evidence="6">
    <location>
        <begin position="342"/>
        <end position="367"/>
    </location>
</feature>
<dbReference type="CDD" id="cd11454">
    <property type="entry name" value="bHLH_AtIND_like"/>
    <property type="match status" value="1"/>
</dbReference>
<dbReference type="InterPro" id="IPR003892">
    <property type="entry name" value="CUE"/>
</dbReference>
<evidence type="ECO:0000313" key="10">
    <source>
        <dbReference type="Proteomes" id="UP000685013"/>
    </source>
</evidence>
<feature type="compositionally biased region" description="Polar residues" evidence="6">
    <location>
        <begin position="445"/>
        <end position="457"/>
    </location>
</feature>
<dbReference type="PROSITE" id="PS51140">
    <property type="entry name" value="CUE"/>
    <property type="match status" value="1"/>
</dbReference>
<dbReference type="GO" id="GO:0046983">
    <property type="term" value="F:protein dimerization activity"/>
    <property type="evidence" value="ECO:0007669"/>
    <property type="project" value="InterPro"/>
</dbReference>
<feature type="region of interest" description="Disordered" evidence="6">
    <location>
        <begin position="1085"/>
        <end position="1117"/>
    </location>
</feature>
<dbReference type="GO" id="GO:0005634">
    <property type="term" value="C:nucleus"/>
    <property type="evidence" value="ECO:0007669"/>
    <property type="project" value="UniProtKB-SubCell"/>
</dbReference>
<dbReference type="EMBL" id="JAGKQH010000009">
    <property type="protein sequence ID" value="KAG6591418.1"/>
    <property type="molecule type" value="Genomic_DNA"/>
</dbReference>
<dbReference type="InterPro" id="IPR041800">
    <property type="entry name" value="ASCC2_CUE"/>
</dbReference>
<evidence type="ECO:0000256" key="3">
    <source>
        <dbReference type="ARBA" id="ARBA00023125"/>
    </source>
</evidence>
<dbReference type="GO" id="GO:0043130">
    <property type="term" value="F:ubiquitin binding"/>
    <property type="evidence" value="ECO:0007669"/>
    <property type="project" value="InterPro"/>
</dbReference>
<keyword evidence="10" id="KW-1185">Reference proteome</keyword>
<feature type="compositionally biased region" description="Basic and acidic residues" evidence="6">
    <location>
        <begin position="395"/>
        <end position="410"/>
    </location>
</feature>
<feature type="compositionally biased region" description="Low complexity" evidence="6">
    <location>
        <begin position="1093"/>
        <end position="1110"/>
    </location>
</feature>
<evidence type="ECO:0000256" key="5">
    <source>
        <dbReference type="ARBA" id="ARBA00023242"/>
    </source>
</evidence>
<evidence type="ECO:0000256" key="2">
    <source>
        <dbReference type="ARBA" id="ARBA00023015"/>
    </source>
</evidence>
<keyword evidence="4" id="KW-0804">Transcription</keyword>
<dbReference type="InterPro" id="IPR052586">
    <property type="entry name" value="ASCC2"/>
</dbReference>
<feature type="region of interest" description="Disordered" evidence="6">
    <location>
        <begin position="1172"/>
        <end position="1262"/>
    </location>
</feature>
<feature type="domain" description="CUE" evidence="8">
    <location>
        <begin position="912"/>
        <end position="955"/>
    </location>
</feature>
<evidence type="ECO:0000256" key="6">
    <source>
        <dbReference type="SAM" id="MobiDB-lite"/>
    </source>
</evidence>
<dbReference type="AlphaFoldDB" id="A0AAV6N4R5"/>
<evidence type="ECO:0000259" key="8">
    <source>
        <dbReference type="PROSITE" id="PS51140"/>
    </source>
</evidence>
<dbReference type="PANTHER" id="PTHR21494">
    <property type="entry name" value="ACTIVATING SIGNAL COINTEGRATOR 1 COMPLEX SUBUNIT 2 ASC-1 COMPLEX SUBUNIT P100"/>
    <property type="match status" value="1"/>
</dbReference>
<dbReference type="PROSITE" id="PS50888">
    <property type="entry name" value="BHLH"/>
    <property type="match status" value="1"/>
</dbReference>
<dbReference type="Pfam" id="PF00010">
    <property type="entry name" value="HLH"/>
    <property type="match status" value="1"/>
</dbReference>
<reference evidence="9 10" key="1">
    <citation type="journal article" date="2021" name="Hortic Res">
        <title>The domestication of Cucurbita argyrosperma as revealed by the genome of its wild relative.</title>
        <authorList>
            <person name="Barrera-Redondo J."/>
            <person name="Sanchez-de la Vega G."/>
            <person name="Aguirre-Liguori J.A."/>
            <person name="Castellanos-Morales G."/>
            <person name="Gutierrez-Guerrero Y.T."/>
            <person name="Aguirre-Dugua X."/>
            <person name="Aguirre-Planter E."/>
            <person name="Tenaillon M.I."/>
            <person name="Lira-Saade R."/>
            <person name="Eguiarte L.E."/>
        </authorList>
    </citation>
    <scope>NUCLEOTIDE SEQUENCE [LARGE SCALE GENOMIC DNA]</scope>
    <source>
        <strain evidence="9">JBR-2021</strain>
    </source>
</reference>
<sequence length="1262" mass="138982">MDSFAGLIGEGEWDLCSSILSMEELDFTPLIPPPTAEMPDWVCHLDSFTPNLPSCGNAIDQFPCIAAADHYMSMSNAAIEENKMDSIFSACTDVLLQEISVFSGEDRYLNMDVQTQIGNDHNATNSAKAFHHKRKSIVVADDDHHHHNKLNNPTKKIRTSNNKIRKATQNSNKKLSTRRRKCEEDQESGGPDMNSCSSANSSEDDSASQDTNGGGAVLEGEASPPKAKTRATRGSATDPQSLYARKRRERINERLRILQKLVPNGTKVDISTMLEEAVHYVKFLQLQIKLLSSDEMWMYAPIAYNGMDIGVKQGFFPKLSLCYLVVPLVGVQSEFPTGVPFDTHPPPIAKPKKGINSEPRPVEPIPLPPLAPARTHFFLSRSPTPSSEFRMSNRYNHDGNNKGLRKEQKKYIPKNQIQSTNERPNPKPNLSTSLRQSLPKPSDSAAVSSSATPSMSRIQMGANGDWVSSRATGGSFVNYLPQDEAVATGLRAEEGALDPMESQRVVDLLNRELSRLLKLSAKEFWTEVARDTSLHEFLDSFLKFRSRWYDFPHRGANGIVAGVIVGECELSRRVFMVLYRMSSNRDPGARAADSLSLKDHGVLLQGKKLLDLPKLLDICAIYYHENEDLTRTLVENAIKSQPSIHETLPSVISHFLSIVSMMHQRCNSSLETLFSSSRNGESGYSKLQADLLEVIDFINDAIVTLDSFVAAYRLAAIFFSSAVEISCGNEDLLGTLARLHDLLLPSLQQGFQIVFVPRGDDMMSSVVTSSKMLALRVVSLGWKLLEICYLGDEVFGNDLAVPVSMKMFPANVEDPVIRADIFIQTLREINGISQQAPDKQLGQTFLQRMEKNHSIMNRINSLRNNGWIFVDDEQFDYISTIVYTPTPNIKDSSLSKAPVMSHISEVDEDSAMLESKICQIKDLFPEYGSGFLAACLVAYNQNPEEVIQRILEGTLHADLQSLDTSLETMPVPNSSAAAINRNDKGKGKLFESSTVAYTDQVSQSKDLMVEGPSVSSTFGGRYVRKSKDDMPYSETLDSRNEADSVRTAALVSQYEYEDEYDDSFDDLGISIAETATEDNEDLVGQKLSSDLGNSSNSKNASSAQNASNSKWGSKRKPQYYVKDGKNYSYKVAGSIAVSNSDEASLVTQAQKELIHGLGRGGNLPLGAVKKLTDSEQDSQPDVSAADPRDNVRKSWGRGSRREVGSGSAAGVPEGQGKQPNVAEVSERGGRGGNRGRGRGGASGNHHRKDRAMKKHFAGLSGF</sequence>
<gene>
    <name evidence="9" type="primary">BHLH85</name>
    <name evidence="9" type="ORF">SDJN03_13764</name>
</gene>
<feature type="region of interest" description="Disordered" evidence="6">
    <location>
        <begin position="382"/>
        <end position="457"/>
    </location>
</feature>
<organism evidence="9 10">
    <name type="scientific">Cucurbita argyrosperma subsp. sororia</name>
    <dbReference type="NCBI Taxonomy" id="37648"/>
    <lineage>
        <taxon>Eukaryota</taxon>
        <taxon>Viridiplantae</taxon>
        <taxon>Streptophyta</taxon>
        <taxon>Embryophyta</taxon>
        <taxon>Tracheophyta</taxon>
        <taxon>Spermatophyta</taxon>
        <taxon>Magnoliopsida</taxon>
        <taxon>eudicotyledons</taxon>
        <taxon>Gunneridae</taxon>
        <taxon>Pentapetalae</taxon>
        <taxon>rosids</taxon>
        <taxon>fabids</taxon>
        <taxon>Cucurbitales</taxon>
        <taxon>Cucurbitaceae</taxon>
        <taxon>Cucurbiteae</taxon>
        <taxon>Cucurbita</taxon>
    </lineage>
</organism>
<feature type="compositionally biased region" description="Basic residues" evidence="6">
    <location>
        <begin position="1244"/>
        <end position="1256"/>
    </location>
</feature>
<comment type="subcellular location">
    <subcellularLocation>
        <location evidence="1">Nucleus</location>
    </subcellularLocation>
</comment>
<dbReference type="Pfam" id="PF02845">
    <property type="entry name" value="CUE"/>
    <property type="match status" value="1"/>
</dbReference>
<dbReference type="PANTHER" id="PTHR21494:SF0">
    <property type="entry name" value="ACTIVATING SIGNAL COINTEGRATOR 1 COMPLEX SUBUNIT 2"/>
    <property type="match status" value="1"/>
</dbReference>
<keyword evidence="2" id="KW-0805">Transcription regulation</keyword>
<keyword evidence="3" id="KW-0238">DNA-binding</keyword>
<dbReference type="Proteomes" id="UP000685013">
    <property type="component" value="Chromosome 9"/>
</dbReference>
<protein>
    <submittedName>
        <fullName evidence="9">Transcription factor basic helix-loop-helix 85</fullName>
    </submittedName>
</protein>
<dbReference type="CDD" id="cd14364">
    <property type="entry name" value="CUE_ASCC2"/>
    <property type="match status" value="1"/>
</dbReference>
<name>A0AAV6N4R5_9ROSI</name>
<dbReference type="SMART" id="SM00353">
    <property type="entry name" value="HLH"/>
    <property type="match status" value="1"/>
</dbReference>
<feature type="compositionally biased region" description="Gly residues" evidence="6">
    <location>
        <begin position="1230"/>
        <end position="1242"/>
    </location>
</feature>
<dbReference type="InterPro" id="IPR011598">
    <property type="entry name" value="bHLH_dom"/>
</dbReference>
<dbReference type="GO" id="GO:0006355">
    <property type="term" value="P:regulation of DNA-templated transcription"/>
    <property type="evidence" value="ECO:0007669"/>
    <property type="project" value="UniProtKB-ARBA"/>
</dbReference>
<feature type="compositionally biased region" description="Basic residues" evidence="6">
    <location>
        <begin position="155"/>
        <end position="166"/>
    </location>
</feature>
<feature type="compositionally biased region" description="Polar residues" evidence="6">
    <location>
        <begin position="382"/>
        <end position="394"/>
    </location>
</feature>
<evidence type="ECO:0000259" key="7">
    <source>
        <dbReference type="PROSITE" id="PS50888"/>
    </source>
</evidence>